<dbReference type="Proteomes" id="UP001341281">
    <property type="component" value="Chromosome 03"/>
</dbReference>
<feature type="transmembrane region" description="Helical" evidence="1">
    <location>
        <begin position="646"/>
        <end position="664"/>
    </location>
</feature>
<dbReference type="Pfam" id="PF08387">
    <property type="entry name" value="FBD"/>
    <property type="match status" value="1"/>
</dbReference>
<dbReference type="Pfam" id="PF00646">
    <property type="entry name" value="F-box"/>
    <property type="match status" value="3"/>
</dbReference>
<dbReference type="EMBL" id="CP144747">
    <property type="protein sequence ID" value="WVZ61602.1"/>
    <property type="molecule type" value="Genomic_DNA"/>
</dbReference>
<keyword evidence="1" id="KW-0472">Membrane</keyword>
<reference evidence="3 4" key="1">
    <citation type="submission" date="2024-02" db="EMBL/GenBank/DDBJ databases">
        <title>High-quality chromosome-scale genome assembly of Pensacola bahiagrass (Paspalum notatum Flugge var. saurae).</title>
        <authorList>
            <person name="Vega J.M."/>
            <person name="Podio M."/>
            <person name="Orjuela J."/>
            <person name="Siena L.A."/>
            <person name="Pessino S.C."/>
            <person name="Combes M.C."/>
            <person name="Mariac C."/>
            <person name="Albertini E."/>
            <person name="Pupilli F."/>
            <person name="Ortiz J.P.A."/>
            <person name="Leblanc O."/>
        </authorList>
    </citation>
    <scope>NUCLEOTIDE SEQUENCE [LARGE SCALE GENOMIC DNA]</scope>
    <source>
        <strain evidence="3">R1</strain>
        <tissue evidence="3">Leaf</tissue>
    </source>
</reference>
<feature type="transmembrane region" description="Helical" evidence="1">
    <location>
        <begin position="607"/>
        <end position="626"/>
    </location>
</feature>
<dbReference type="SMART" id="SM00579">
    <property type="entry name" value="FBD"/>
    <property type="match status" value="2"/>
</dbReference>
<feature type="domain" description="F-box" evidence="2">
    <location>
        <begin position="27"/>
        <end position="77"/>
    </location>
</feature>
<evidence type="ECO:0000259" key="2">
    <source>
        <dbReference type="PROSITE" id="PS50181"/>
    </source>
</evidence>
<keyword evidence="1" id="KW-1133">Transmembrane helix</keyword>
<dbReference type="SUPFAM" id="SSF81383">
    <property type="entry name" value="F-box domain"/>
    <property type="match status" value="4"/>
</dbReference>
<accession>A0AAQ3WHD6</accession>
<dbReference type="InterPro" id="IPR036047">
    <property type="entry name" value="F-box-like_dom_sf"/>
</dbReference>
<keyword evidence="4" id="KW-1185">Reference proteome</keyword>
<organism evidence="3 4">
    <name type="scientific">Paspalum notatum var. saurae</name>
    <dbReference type="NCBI Taxonomy" id="547442"/>
    <lineage>
        <taxon>Eukaryota</taxon>
        <taxon>Viridiplantae</taxon>
        <taxon>Streptophyta</taxon>
        <taxon>Embryophyta</taxon>
        <taxon>Tracheophyta</taxon>
        <taxon>Spermatophyta</taxon>
        <taxon>Magnoliopsida</taxon>
        <taxon>Liliopsida</taxon>
        <taxon>Poales</taxon>
        <taxon>Poaceae</taxon>
        <taxon>PACMAD clade</taxon>
        <taxon>Panicoideae</taxon>
        <taxon>Andropogonodae</taxon>
        <taxon>Paspaleae</taxon>
        <taxon>Paspalinae</taxon>
        <taxon>Paspalum</taxon>
    </lineage>
</organism>
<evidence type="ECO:0000256" key="1">
    <source>
        <dbReference type="SAM" id="Phobius"/>
    </source>
</evidence>
<proteinExistence type="predicted"/>
<dbReference type="Pfam" id="PF24758">
    <property type="entry name" value="LRR_At5g56370"/>
    <property type="match status" value="2"/>
</dbReference>
<gene>
    <name evidence="3" type="ORF">U9M48_011454</name>
</gene>
<evidence type="ECO:0000313" key="4">
    <source>
        <dbReference type="Proteomes" id="UP001341281"/>
    </source>
</evidence>
<dbReference type="PANTHER" id="PTHR34709:SF61">
    <property type="entry name" value="OS07G0229100 PROTEIN"/>
    <property type="match status" value="1"/>
</dbReference>
<dbReference type="PANTHER" id="PTHR34709">
    <property type="entry name" value="OS10G0396666 PROTEIN"/>
    <property type="match status" value="1"/>
</dbReference>
<sequence length="2244" mass="249367">MDAAEVGRLAVAAKAKHGSKRSAAGAEDLLSALPVDVLVKILAFLNTPDAVKTGLLSTRLYRAWQLVPEIRMPFFPAPRTALRFRDALAAREVPLRRLHSPPPSRRAVRLPCFEGATSICVVGFLRLAVPPAGVFARLTELVLERIRFVRGPAAALGDAVSSERCPSLRRLEVVDTVGLTRLAIRSDSLVEVELHELRGLRELAVDAPELRELSVTSCFNEINGDPVVSIGAPELVSLNWDDMSSQENVNFLVGMPHIRFLGNLSFLVYADHEGSAHNRACLDLLEAYKAIQSVRLTLTCLMEINAYQNMMEDTKVLPDSTNLRLEVISNGHAFGAISFHVLKLCTGISKLALYFLDSFEAELREENESEVRNSCPSGCICNNQQSNWKTEEILLFRLQEIEIVEMEGSDHEVSFVERLFNWATALKKVTLIFHFSMTRIDAKKLCEKLESFSRPGVCLDFRVGVDTKSVKRKTYHHGNGRDRRKTGRADQLLPQAFDSHSQHCSRCWDACVIMVNRCAPRWLRIHSADKGVLASHCTELPNGIQNAYALTTVDNYDNEFKRGIYIEERKIIAFIRRRISFRFRILVVVLLSVVLVPKFFLLACFTALTFNVLPFLSLGFSAWRLIRRDYGDAGGDIVNSAKLNGALDIFYVLVLFQSLLVLYWCSLDVILTFIVEDVAVMTKRQWGDEKWSFKVVDMYRSETRNKLKKDGELPDNWNLITYGVGLLQSSASSTTAGGDDHLWGARVLSKLSDDKGAVSVVRQKLLSSKLSIQNLIGMIGRRGTGDDDMEKRERAATIVAHLASDLHITHFPDQTNDPKHGGHAAGSSCAGLVVRIAKKDLELRQEWMEARGQKRFSYESRGPKELVSQGLLIVEGLTRDQGNCAEIIKNQRLLSKITSPLSSHDFLSYIVRDDTMDMVAMLSKSLTVVSRLLTSNPGDGATRLHQELASNMEVVNNLMGVLGTGSKGAQQLHEPALEILTELAFGNYLKQQDFVNLFNALLNIAIAAEPNNAVAQAPNIAIVQVQQADTERATRLRGKASEALARLIPLRTARGILAKQDAIDLLTKVFDQILSKRRRTIAVCGCGSLRPFPPFTSMELSAGETAAKRKRHSSYTAAAAEDRISALPDDILVLILLRLDDAAAAGRASALSRRWRGLWTLLPELCFPADADPQRILAALSAHEADLRCLRVGTRGATPESVAAWIHDAAPRVSGSLIFWNRAPGANAGEGHEEEKGVFELPTLHRATAFSLDLGFLRLAVPPAGVFASLTDLALKRVRFNDPYDIGDVVSSPRCPRLRKLVVDDARGLLYLDIRSDSLIDVTLLDLHGLVVLDVAAPALRHLTVHGCFGRRKSIAKISAPQLEWLAWLDLFDPESVQLGATAKLQMLILRLLDYSHVLGMVLKYPHNIGNLQSLMEKLTVLPDLMVLNLVLINNGHSFGASVFHVLRMCTGLKAVRLDLDRLSTLLGMQAHFSCPLGCMCDEPSNWKTKEITLNCLEKVEIHGIRGADHEVKFLEQFFKWATVLETVSITFHYSTSERRARKVCQTLSSFSRPETHITFYMYHDVSQESWYLLTPDQEYGEDHISALPDDILLQFLLRLHGDAAAAGRTSVLSKRWRRVWKLLPELCFFGGTDLHRVRAAISAHDADLHSLFVEALDAAPESVAACLRVAAPRLSGRLYFHNGEPEWNADDEEEEQQERGAFELPCFDRTTFLDLTLGSLGLALPAAGVFARLTALVLESVCFRGPCELGDAVSSPRFPRLEKLSMEVSHLSLSGGGGAEEEEEEKEEEEDCVSALPDDILLQILPCLNDAAAAGRTSVLSKRWRHVWKLLPVLCFFRDADLHRVRGALSTHDADLDYLAVVTVDAAPESVAACLRVAAPRLSGMLSFANKDDDEEQQQQQESGAFELPCFDRATFLFLHQGSLGLALPAAGVFARLTKMILENVRFHGPCELGDVVSSPRCPHLERLFVNITRGLINLAIHSESLTGLRLEGVIGLRQLTVVAPALRDLAFDGRFAHRELVANISAPRLEALSWHHQDCVPIGEMTQLQALSNVYFHVYSQLPTVNRNVVRLLKQIRSTTALYMGLQYPPDIGDSHYLMQEIAVLPRITALDLRIISKGHAFGASVSHLLKMCIGLKVLKLLVLHDMEDKEIQPACPSGCICDEPSNWKTEEFTLNCLQKVKISGLKGVDHEVTFVKRLLNWATILKTMSITFNHFIMEVKAKELRQILSSFSRAETLMEFT</sequence>
<keyword evidence="1" id="KW-0812">Transmembrane</keyword>
<dbReference type="InterPro" id="IPR001810">
    <property type="entry name" value="F-box_dom"/>
</dbReference>
<dbReference type="InterPro" id="IPR006566">
    <property type="entry name" value="FBD"/>
</dbReference>
<evidence type="ECO:0000313" key="3">
    <source>
        <dbReference type="EMBL" id="WVZ61602.1"/>
    </source>
</evidence>
<name>A0AAQ3WHD6_PASNO</name>
<protein>
    <recommendedName>
        <fullName evidence="2">F-box domain-containing protein</fullName>
    </recommendedName>
</protein>
<dbReference type="PROSITE" id="PS50181">
    <property type="entry name" value="FBOX"/>
    <property type="match status" value="1"/>
</dbReference>
<dbReference type="SMART" id="SM00256">
    <property type="entry name" value="FBOX"/>
    <property type="match status" value="4"/>
</dbReference>
<dbReference type="InterPro" id="IPR055312">
    <property type="entry name" value="FBL15-like"/>
</dbReference>
<dbReference type="InterPro" id="IPR055411">
    <property type="entry name" value="LRR_FXL15/At3g58940/PEG3-like"/>
</dbReference>
<dbReference type="SUPFAM" id="SSF52047">
    <property type="entry name" value="RNI-like"/>
    <property type="match status" value="1"/>
</dbReference>